<sequence length="102" mass="11503">MYYFKKLADEYGLNCHYSDEEIYDVVDTITEHAEATLGNKVDELWQFLGDLSYFGNTHGNNKGNVFGIGKTVMVYQPTADKKDVYGKDGGRKAEVRAESIAH</sequence>
<comment type="caution">
    <text evidence="1">The sequence shown here is derived from an EMBL/GenBank/DDBJ whole genome shotgun (WGS) entry which is preliminary data.</text>
</comment>
<dbReference type="Proteomes" id="UP000215596">
    <property type="component" value="Unassembled WGS sequence"/>
</dbReference>
<name>A0A268EJF0_9BACL</name>
<evidence type="ECO:0000313" key="1">
    <source>
        <dbReference type="EMBL" id="PAD73242.1"/>
    </source>
</evidence>
<gene>
    <name evidence="1" type="ORF">CHH67_20345</name>
</gene>
<proteinExistence type="predicted"/>
<reference evidence="1 2" key="1">
    <citation type="submission" date="2017-07" db="EMBL/GenBank/DDBJ databases">
        <title>Isolation and whole genome analysis of endospore-forming bacteria from heroin.</title>
        <authorList>
            <person name="Kalinowski J."/>
            <person name="Ahrens B."/>
            <person name="Al-Dilaimi A."/>
            <person name="Winkler A."/>
            <person name="Wibberg D."/>
            <person name="Schleenbecker U."/>
            <person name="Ruckert C."/>
            <person name="Wolfel R."/>
            <person name="Grass G."/>
        </authorList>
    </citation>
    <scope>NUCLEOTIDE SEQUENCE [LARGE SCALE GENOMIC DNA]</scope>
    <source>
        <strain evidence="1 2">7537-G1</strain>
    </source>
</reference>
<protein>
    <submittedName>
        <fullName evidence="1">Uncharacterized protein</fullName>
    </submittedName>
</protein>
<evidence type="ECO:0000313" key="2">
    <source>
        <dbReference type="Proteomes" id="UP000215596"/>
    </source>
</evidence>
<dbReference type="EMBL" id="NPBY01000067">
    <property type="protein sequence ID" value="PAD73242.1"/>
    <property type="molecule type" value="Genomic_DNA"/>
</dbReference>
<accession>A0A268EJF0</accession>
<organism evidence="1 2">
    <name type="scientific">Paenibacillus campinasensis</name>
    <dbReference type="NCBI Taxonomy" id="66347"/>
    <lineage>
        <taxon>Bacteria</taxon>
        <taxon>Bacillati</taxon>
        <taxon>Bacillota</taxon>
        <taxon>Bacilli</taxon>
        <taxon>Bacillales</taxon>
        <taxon>Paenibacillaceae</taxon>
        <taxon>Paenibacillus</taxon>
    </lineage>
</organism>
<dbReference type="AlphaFoldDB" id="A0A268EJF0"/>